<evidence type="ECO:0000313" key="1">
    <source>
        <dbReference type="EMBL" id="KKU04255.1"/>
    </source>
</evidence>
<dbReference type="AlphaFoldDB" id="A0A0G1Q6P2"/>
<evidence type="ECO:0008006" key="3">
    <source>
        <dbReference type="Google" id="ProtNLM"/>
    </source>
</evidence>
<name>A0A0G1Q6P2_9BACT</name>
<dbReference type="EMBL" id="LCKQ01000001">
    <property type="protein sequence ID" value="KKU04255.1"/>
    <property type="molecule type" value="Genomic_DNA"/>
</dbReference>
<comment type="caution">
    <text evidence="1">The sequence shown here is derived from an EMBL/GenBank/DDBJ whole genome shotgun (WGS) entry which is preliminary data.</text>
</comment>
<reference evidence="1 2" key="1">
    <citation type="journal article" date="2015" name="Nature">
        <title>rRNA introns, odd ribosomes, and small enigmatic genomes across a large radiation of phyla.</title>
        <authorList>
            <person name="Brown C.T."/>
            <person name="Hug L.A."/>
            <person name="Thomas B.C."/>
            <person name="Sharon I."/>
            <person name="Castelle C.J."/>
            <person name="Singh A."/>
            <person name="Wilkins M.J."/>
            <person name="Williams K.H."/>
            <person name="Banfield J.F."/>
        </authorList>
    </citation>
    <scope>NUCLEOTIDE SEQUENCE [LARGE SCALE GENOMIC DNA]</scope>
</reference>
<protein>
    <recommendedName>
        <fullName evidence="3">Tetratricopeptide repeat protein</fullName>
    </recommendedName>
</protein>
<dbReference type="Proteomes" id="UP000034086">
    <property type="component" value="Unassembled WGS sequence"/>
</dbReference>
<dbReference type="SUPFAM" id="SSF48452">
    <property type="entry name" value="TPR-like"/>
    <property type="match status" value="1"/>
</dbReference>
<proteinExistence type="predicted"/>
<evidence type="ECO:0000313" key="2">
    <source>
        <dbReference type="Proteomes" id="UP000034086"/>
    </source>
</evidence>
<dbReference type="Gene3D" id="1.25.40.10">
    <property type="entry name" value="Tetratricopeptide repeat domain"/>
    <property type="match status" value="1"/>
</dbReference>
<accession>A0A0G1Q6P2</accession>
<dbReference type="InterPro" id="IPR011990">
    <property type="entry name" value="TPR-like_helical_dom_sf"/>
</dbReference>
<sequence>MLLFEKSTFGDIQKKIASLREKKGKEKETLSLINKAINFGQGLVVNLMWDRALVYQHLAMQEDSKPERRKNLRKRGWALAKMEASVGSAGKYIKENGLKEWESRYYRFLGRVYDYKRDFAKSVTAYKKAIPLVRLDPEFIKKGYPRWLEIEGFLSYALLMSGRIKEGYSLARKTYNKFDNSPEGRSLKEKDYYTWAIWKSGVVVRTFGVFLLGKYTFDKGEILSWLSEAEKDLTPSKNIRIWGDFSLRKDEVAALKRKLQEI</sequence>
<organism evidence="1 2">
    <name type="scientific">Candidatus Woesebacteria bacterium GW2011_GWE1_45_18</name>
    <dbReference type="NCBI Taxonomy" id="1618598"/>
    <lineage>
        <taxon>Bacteria</taxon>
        <taxon>Candidatus Woeseibacteriota</taxon>
    </lineage>
</organism>
<gene>
    <name evidence="1" type="ORF">UX03_C0001G0040</name>
</gene>